<dbReference type="Pfam" id="PF00075">
    <property type="entry name" value="RNase_H"/>
    <property type="match status" value="1"/>
</dbReference>
<dbReference type="SUPFAM" id="SSF54427">
    <property type="entry name" value="NTF2-like"/>
    <property type="match status" value="1"/>
</dbReference>
<evidence type="ECO:0000313" key="13">
    <source>
        <dbReference type="EMBL" id="KAB1659453.1"/>
    </source>
</evidence>
<feature type="region of interest" description="Disordered" evidence="11">
    <location>
        <begin position="122"/>
        <end position="210"/>
    </location>
</feature>
<dbReference type="PROSITE" id="PS50879">
    <property type="entry name" value="RNASE_H_1"/>
    <property type="match status" value="1"/>
</dbReference>
<feature type="binding site" evidence="10">
    <location>
        <position position="66"/>
    </location>
    <ligand>
        <name>Mg(2+)</name>
        <dbReference type="ChEBI" id="CHEBI:18420"/>
        <label>1</label>
    </ligand>
</feature>
<keyword evidence="5 10" id="KW-0540">Nuclease</keyword>
<keyword evidence="8 10" id="KW-0378">Hydrolase</keyword>
<dbReference type="GO" id="GO:0004523">
    <property type="term" value="F:RNA-DNA hybrid ribonuclease activity"/>
    <property type="evidence" value="ECO:0007669"/>
    <property type="project" value="UniProtKB-UniRule"/>
</dbReference>
<evidence type="ECO:0000256" key="10">
    <source>
        <dbReference type="HAMAP-Rule" id="MF_00042"/>
    </source>
</evidence>
<proteinExistence type="inferred from homology"/>
<keyword evidence="6 10" id="KW-0479">Metal-binding</keyword>
<accession>A0A7J5BZW2</accession>
<dbReference type="PANTHER" id="PTHR10642:SF26">
    <property type="entry name" value="RIBONUCLEASE H1"/>
    <property type="match status" value="1"/>
</dbReference>
<dbReference type="InterPro" id="IPR022892">
    <property type="entry name" value="RNaseHI"/>
</dbReference>
<dbReference type="InterPro" id="IPR012337">
    <property type="entry name" value="RNaseH-like_sf"/>
</dbReference>
<comment type="subunit">
    <text evidence="3 10">Monomer.</text>
</comment>
<feature type="binding site" evidence="10">
    <location>
        <position position="8"/>
    </location>
    <ligand>
        <name>Mg(2+)</name>
        <dbReference type="ChEBI" id="CHEBI:18420"/>
        <label>1</label>
    </ligand>
</feature>
<dbReference type="InterPro" id="IPR002156">
    <property type="entry name" value="RNaseH_domain"/>
</dbReference>
<evidence type="ECO:0000256" key="11">
    <source>
        <dbReference type="SAM" id="MobiDB-lite"/>
    </source>
</evidence>
<evidence type="ECO:0000256" key="7">
    <source>
        <dbReference type="ARBA" id="ARBA00022759"/>
    </source>
</evidence>
<evidence type="ECO:0000256" key="3">
    <source>
        <dbReference type="ARBA" id="ARBA00011245"/>
    </source>
</evidence>
<gene>
    <name evidence="10" type="primary">rnhA</name>
    <name evidence="13" type="ORF">F8O01_05865</name>
</gene>
<evidence type="ECO:0000256" key="6">
    <source>
        <dbReference type="ARBA" id="ARBA00022723"/>
    </source>
</evidence>
<keyword evidence="10" id="KW-0963">Cytoplasm</keyword>
<comment type="catalytic activity">
    <reaction evidence="1 10">
        <text>Endonucleolytic cleavage to 5'-phosphomonoester.</text>
        <dbReference type="EC" id="3.1.26.4"/>
    </reaction>
</comment>
<dbReference type="AlphaFoldDB" id="A0A7J5BZW2"/>
<evidence type="ECO:0000256" key="9">
    <source>
        <dbReference type="ARBA" id="ARBA00022842"/>
    </source>
</evidence>
<dbReference type="GO" id="GO:0003676">
    <property type="term" value="F:nucleic acid binding"/>
    <property type="evidence" value="ECO:0007669"/>
    <property type="project" value="InterPro"/>
</dbReference>
<dbReference type="InterPro" id="IPR050092">
    <property type="entry name" value="RNase_H"/>
</dbReference>
<comment type="caution">
    <text evidence="13">The sequence shown here is derived from an EMBL/GenBank/DDBJ whole genome shotgun (WGS) entry which is preliminary data.</text>
</comment>
<dbReference type="HAMAP" id="MF_00042">
    <property type="entry name" value="RNase_H"/>
    <property type="match status" value="1"/>
</dbReference>
<dbReference type="Gene3D" id="3.10.450.50">
    <property type="match status" value="1"/>
</dbReference>
<feature type="binding site" evidence="10">
    <location>
        <position position="130"/>
    </location>
    <ligand>
        <name>Mg(2+)</name>
        <dbReference type="ChEBI" id="CHEBI:18420"/>
        <label>2</label>
    </ligand>
</feature>
<evidence type="ECO:0000259" key="12">
    <source>
        <dbReference type="PROSITE" id="PS50879"/>
    </source>
</evidence>
<dbReference type="GO" id="GO:0043137">
    <property type="term" value="P:DNA replication, removal of RNA primer"/>
    <property type="evidence" value="ECO:0007669"/>
    <property type="project" value="TreeGrafter"/>
</dbReference>
<evidence type="ECO:0000313" key="14">
    <source>
        <dbReference type="Proteomes" id="UP000467240"/>
    </source>
</evidence>
<sequence>MTITAAADGSSLGNPGPTGWAWYVDDETWRAGGFPTGTNNIGELTAVAELLDATAGFEEPLRILCDSKYVIDSCTKWIRGWKRNGWKKRDGKPVLNLELMKRLDAALDGRDVTFEWVKGHAGHAENEAADDRARAAATAFAEKRAPDTGPGFGRRVGDAADAGRASSSGRAVGSAGGVADRGRADRSDPVAATSASAPGRSEQRGAPRLVVDEVDDDVAALFELGDDGDEAAGGDHEVVDHERRSLEVGRAALEELAHPDFAFIGADGATRTRDDAVAAAVRLRPDGVTAHEIGPSTVLVVGEAEWRAGRVATSSLWTFDTLGPGDGAWRLRFRQLTPIR</sequence>
<dbReference type="EC" id="3.1.26.4" evidence="4 10"/>
<evidence type="ECO:0000256" key="5">
    <source>
        <dbReference type="ARBA" id="ARBA00022722"/>
    </source>
</evidence>
<dbReference type="SUPFAM" id="SSF53098">
    <property type="entry name" value="Ribonuclease H-like"/>
    <property type="match status" value="1"/>
</dbReference>
<comment type="subcellular location">
    <subcellularLocation>
        <location evidence="10">Cytoplasm</location>
    </subcellularLocation>
</comment>
<dbReference type="GO" id="GO:0000287">
    <property type="term" value="F:magnesium ion binding"/>
    <property type="evidence" value="ECO:0007669"/>
    <property type="project" value="UniProtKB-UniRule"/>
</dbReference>
<reference evidence="13 14" key="1">
    <citation type="submission" date="2019-09" db="EMBL/GenBank/DDBJ databases">
        <title>Phylogeny of genus Pseudoclavibacter and closely related genus.</title>
        <authorList>
            <person name="Li Y."/>
        </authorList>
    </citation>
    <scope>NUCLEOTIDE SEQUENCE [LARGE SCALE GENOMIC DNA]</scope>
    <source>
        <strain evidence="13 14">DSM 23821</strain>
    </source>
</reference>
<dbReference type="OrthoDB" id="7845843at2"/>
<evidence type="ECO:0000256" key="4">
    <source>
        <dbReference type="ARBA" id="ARBA00012180"/>
    </source>
</evidence>
<dbReference type="Proteomes" id="UP000467240">
    <property type="component" value="Unassembled WGS sequence"/>
</dbReference>
<keyword evidence="9 10" id="KW-0460">Magnesium</keyword>
<evidence type="ECO:0000256" key="1">
    <source>
        <dbReference type="ARBA" id="ARBA00000077"/>
    </source>
</evidence>
<dbReference type="EMBL" id="WBJZ01000006">
    <property type="protein sequence ID" value="KAB1659453.1"/>
    <property type="molecule type" value="Genomic_DNA"/>
</dbReference>
<feature type="binding site" evidence="10">
    <location>
        <position position="8"/>
    </location>
    <ligand>
        <name>Mg(2+)</name>
        <dbReference type="ChEBI" id="CHEBI:18420"/>
        <label>2</label>
    </ligand>
</feature>
<comment type="similarity">
    <text evidence="2 10">Belongs to the RNase H family.</text>
</comment>
<feature type="compositionally biased region" description="Basic and acidic residues" evidence="11">
    <location>
        <begin position="122"/>
        <end position="134"/>
    </location>
</feature>
<protein>
    <recommendedName>
        <fullName evidence="4 10">Ribonuclease H</fullName>
        <shortName evidence="10">RNase H</shortName>
        <ecNumber evidence="4 10">3.1.26.4</ecNumber>
    </recommendedName>
</protein>
<name>A0A7J5BZW2_9MICO</name>
<evidence type="ECO:0000256" key="8">
    <source>
        <dbReference type="ARBA" id="ARBA00022801"/>
    </source>
</evidence>
<dbReference type="Gene3D" id="3.30.420.10">
    <property type="entry name" value="Ribonuclease H-like superfamily/Ribonuclease H"/>
    <property type="match status" value="1"/>
</dbReference>
<comment type="cofactor">
    <cofactor evidence="10">
        <name>Mg(2+)</name>
        <dbReference type="ChEBI" id="CHEBI:18420"/>
    </cofactor>
    <text evidence="10">Binds 1 Mg(2+) ion per subunit. May bind a second metal ion at a regulatory site, or after substrate binding.</text>
</comment>
<keyword evidence="14" id="KW-1185">Reference proteome</keyword>
<evidence type="ECO:0000256" key="2">
    <source>
        <dbReference type="ARBA" id="ARBA00005300"/>
    </source>
</evidence>
<feature type="domain" description="RNase H type-1" evidence="12">
    <location>
        <begin position="1"/>
        <end position="138"/>
    </location>
</feature>
<dbReference type="GO" id="GO:0005737">
    <property type="term" value="C:cytoplasm"/>
    <property type="evidence" value="ECO:0007669"/>
    <property type="project" value="UniProtKB-SubCell"/>
</dbReference>
<dbReference type="PANTHER" id="PTHR10642">
    <property type="entry name" value="RIBONUCLEASE H1"/>
    <property type="match status" value="1"/>
</dbReference>
<organism evidence="13 14">
    <name type="scientific">Pseudoclavibacter chungangensis</name>
    <dbReference type="NCBI Taxonomy" id="587635"/>
    <lineage>
        <taxon>Bacteria</taxon>
        <taxon>Bacillati</taxon>
        <taxon>Actinomycetota</taxon>
        <taxon>Actinomycetes</taxon>
        <taxon>Micrococcales</taxon>
        <taxon>Microbacteriaceae</taxon>
        <taxon>Pseudoclavibacter</taxon>
    </lineage>
</organism>
<dbReference type="InterPro" id="IPR036397">
    <property type="entry name" value="RNaseH_sf"/>
</dbReference>
<comment type="function">
    <text evidence="10">Endonuclease that specifically degrades the RNA of RNA-DNA hybrids.</text>
</comment>
<dbReference type="RefSeq" id="WP_158039953.1">
    <property type="nucleotide sequence ID" value="NZ_JACCFV010000001.1"/>
</dbReference>
<feature type="compositionally biased region" description="Low complexity" evidence="11">
    <location>
        <begin position="159"/>
        <end position="173"/>
    </location>
</feature>
<feature type="binding site" evidence="10">
    <location>
        <position position="43"/>
    </location>
    <ligand>
        <name>Mg(2+)</name>
        <dbReference type="ChEBI" id="CHEBI:18420"/>
        <label>1</label>
    </ligand>
</feature>
<dbReference type="CDD" id="cd09278">
    <property type="entry name" value="RNase_HI_prokaryote_like"/>
    <property type="match status" value="1"/>
</dbReference>
<dbReference type="InterPro" id="IPR032710">
    <property type="entry name" value="NTF2-like_dom_sf"/>
</dbReference>
<keyword evidence="7 10" id="KW-0255">Endonuclease</keyword>